<keyword evidence="2" id="KW-0805">Transcription regulation</keyword>
<dbReference type="InterPro" id="IPR016032">
    <property type="entry name" value="Sig_transdc_resp-reg_C-effctor"/>
</dbReference>
<evidence type="ECO:0000256" key="4">
    <source>
        <dbReference type="ARBA" id="ARBA00023163"/>
    </source>
</evidence>
<evidence type="ECO:0000313" key="8">
    <source>
        <dbReference type="EMBL" id="MDQ7903937.1"/>
    </source>
</evidence>
<dbReference type="PROSITE" id="PS51755">
    <property type="entry name" value="OMPR_PHOB"/>
    <property type="match status" value="1"/>
</dbReference>
<dbReference type="InterPro" id="IPR001867">
    <property type="entry name" value="OmpR/PhoB-type_DNA-bd"/>
</dbReference>
<dbReference type="SUPFAM" id="SSF46894">
    <property type="entry name" value="C-terminal effector domain of the bipartite response regulators"/>
    <property type="match status" value="1"/>
</dbReference>
<dbReference type="Proteomes" id="UP001230908">
    <property type="component" value="Unassembled WGS sequence"/>
</dbReference>
<evidence type="ECO:0000256" key="5">
    <source>
        <dbReference type="PROSITE-ProRule" id="PRU01091"/>
    </source>
</evidence>
<evidence type="ECO:0000256" key="2">
    <source>
        <dbReference type="ARBA" id="ARBA00023015"/>
    </source>
</evidence>
<feature type="DNA-binding region" description="OmpR/PhoB-type" evidence="5">
    <location>
        <begin position="95"/>
        <end position="191"/>
    </location>
</feature>
<reference evidence="8 9" key="1">
    <citation type="submission" date="2023-08" db="EMBL/GenBank/DDBJ databases">
        <title>Phytohabitans sansha sp. nov., isolated from marine sediment.</title>
        <authorList>
            <person name="Zhao Y."/>
            <person name="Yi K."/>
        </authorList>
    </citation>
    <scope>NUCLEOTIDE SEQUENCE [LARGE SCALE GENOMIC DNA]</scope>
    <source>
        <strain evidence="8 9">ZYX-F-186</strain>
    </source>
</reference>
<dbReference type="Gene3D" id="1.10.10.10">
    <property type="entry name" value="Winged helix-like DNA-binding domain superfamily/Winged helix DNA-binding domain"/>
    <property type="match status" value="1"/>
</dbReference>
<feature type="region of interest" description="Disordered" evidence="6">
    <location>
        <begin position="68"/>
        <end position="94"/>
    </location>
</feature>
<feature type="compositionally biased region" description="Acidic residues" evidence="6">
    <location>
        <begin position="82"/>
        <end position="91"/>
    </location>
</feature>
<evidence type="ECO:0000256" key="6">
    <source>
        <dbReference type="SAM" id="MobiDB-lite"/>
    </source>
</evidence>
<dbReference type="Pfam" id="PF00486">
    <property type="entry name" value="Trans_reg_C"/>
    <property type="match status" value="1"/>
</dbReference>
<evidence type="ECO:0000256" key="1">
    <source>
        <dbReference type="ARBA" id="ARBA00022553"/>
    </source>
</evidence>
<dbReference type="RefSeq" id="WP_308711213.1">
    <property type="nucleotide sequence ID" value="NZ_JAVHUY010000004.1"/>
</dbReference>
<proteinExistence type="predicted"/>
<dbReference type="InterPro" id="IPR036388">
    <property type="entry name" value="WH-like_DNA-bd_sf"/>
</dbReference>
<dbReference type="InterPro" id="IPR039420">
    <property type="entry name" value="WalR-like"/>
</dbReference>
<keyword evidence="3 5" id="KW-0238">DNA-binding</keyword>
<feature type="region of interest" description="Disordered" evidence="6">
    <location>
        <begin position="1"/>
        <end position="35"/>
    </location>
</feature>
<comment type="caution">
    <text evidence="8">The sequence shown here is derived from an EMBL/GenBank/DDBJ whole genome shotgun (WGS) entry which is preliminary data.</text>
</comment>
<evidence type="ECO:0000313" key="9">
    <source>
        <dbReference type="Proteomes" id="UP001230908"/>
    </source>
</evidence>
<protein>
    <submittedName>
        <fullName evidence="8">Winged helix-turn-helix domain-containing protein</fullName>
    </submittedName>
</protein>
<feature type="compositionally biased region" description="Polar residues" evidence="6">
    <location>
        <begin position="1"/>
        <end position="10"/>
    </location>
</feature>
<organism evidence="8 9">
    <name type="scientific">Phytohabitans maris</name>
    <dbReference type="NCBI Taxonomy" id="3071409"/>
    <lineage>
        <taxon>Bacteria</taxon>
        <taxon>Bacillati</taxon>
        <taxon>Actinomycetota</taxon>
        <taxon>Actinomycetes</taxon>
        <taxon>Micromonosporales</taxon>
        <taxon>Micromonosporaceae</taxon>
    </lineage>
</organism>
<keyword evidence="4" id="KW-0804">Transcription</keyword>
<dbReference type="SMART" id="SM00862">
    <property type="entry name" value="Trans_reg_C"/>
    <property type="match status" value="1"/>
</dbReference>
<evidence type="ECO:0000256" key="3">
    <source>
        <dbReference type="ARBA" id="ARBA00023125"/>
    </source>
</evidence>
<accession>A0ABU0ZDC5</accession>
<sequence>MSVVATSTRTGWHLSQPPGPGRTPGGRRPAGGSPTLTVTFSIPLASDDGLTPQAFRLLEVARELVERGEGTVSLSPPAAEPLAEEESDEPDTATAAVPAGEGTLRVLAASRTVLLGDQQLRLTRLEFDLLLFLAENPRRVFSRLQLLTGVWGYEHAGARTVDVHIRRLRSKIGMHVPLVTTVYGVGYRLADDARVVVDRDA</sequence>
<evidence type="ECO:0000259" key="7">
    <source>
        <dbReference type="PROSITE" id="PS51755"/>
    </source>
</evidence>
<dbReference type="CDD" id="cd00383">
    <property type="entry name" value="trans_reg_C"/>
    <property type="match status" value="1"/>
</dbReference>
<keyword evidence="1" id="KW-0597">Phosphoprotein</keyword>
<dbReference type="EMBL" id="JAVHUY010000004">
    <property type="protein sequence ID" value="MDQ7903937.1"/>
    <property type="molecule type" value="Genomic_DNA"/>
</dbReference>
<feature type="domain" description="OmpR/PhoB-type" evidence="7">
    <location>
        <begin position="95"/>
        <end position="191"/>
    </location>
</feature>
<gene>
    <name evidence="8" type="ORF">RB614_05300</name>
</gene>
<dbReference type="PANTHER" id="PTHR48111">
    <property type="entry name" value="REGULATOR OF RPOS"/>
    <property type="match status" value="1"/>
</dbReference>
<dbReference type="PANTHER" id="PTHR48111:SF4">
    <property type="entry name" value="DNA-BINDING DUAL TRANSCRIPTIONAL REGULATOR OMPR"/>
    <property type="match status" value="1"/>
</dbReference>
<keyword evidence="9" id="KW-1185">Reference proteome</keyword>
<name>A0ABU0ZDC5_9ACTN</name>